<dbReference type="PANTHER" id="PTHR44366">
    <property type="entry name" value="UDP-N-ACETYLGLUCOSAMINE--PEPTIDE N-ACETYLGLUCOSAMINYLTRANSFERASE 110 KDA SUBUNIT"/>
    <property type="match status" value="1"/>
</dbReference>
<dbReference type="InterPro" id="IPR019734">
    <property type="entry name" value="TPR_rpt"/>
</dbReference>
<dbReference type="Gene3D" id="1.25.40.10">
    <property type="entry name" value="Tetratricopeptide repeat domain"/>
    <property type="match status" value="2"/>
</dbReference>
<dbReference type="Pfam" id="PF13424">
    <property type="entry name" value="TPR_12"/>
    <property type="match status" value="1"/>
</dbReference>
<dbReference type="SMART" id="SM00028">
    <property type="entry name" value="TPR"/>
    <property type="match status" value="3"/>
</dbReference>
<dbReference type="InterPro" id="IPR011990">
    <property type="entry name" value="TPR-like_helical_dom_sf"/>
</dbReference>
<protein>
    <submittedName>
        <fullName evidence="1">Uncharacterized protein</fullName>
    </submittedName>
</protein>
<sequence length="232" mass="26758">RIDRQLLWEQMGFPSFPENVQEEDIKIKMLFGDYILAYCEDLLVDGHRTEASKQVKRVRELLSGEPESRLHTSLGVFLKRYGFLEEAGQEYELALKSPFITTEERSNLFTNIGNIQRARGKLQEAVDRYSQALELYSENRKALYNMAVVKGEMAVRQKDYRAALSHFKKALEIDPTEASLCLNIGIIHSKGLKEYRRAKDYFSRCIRLAPGTELAERAQAELEQLPPLKEKP</sequence>
<dbReference type="EMBL" id="BARS01033901">
    <property type="protein sequence ID" value="GAG16256.1"/>
    <property type="molecule type" value="Genomic_DNA"/>
</dbReference>
<dbReference type="PANTHER" id="PTHR44366:SF1">
    <property type="entry name" value="UDP-N-ACETYLGLUCOSAMINE--PEPTIDE N-ACETYLGLUCOSAMINYLTRANSFERASE 110 KDA SUBUNIT"/>
    <property type="match status" value="1"/>
</dbReference>
<feature type="non-terminal residue" evidence="1">
    <location>
        <position position="1"/>
    </location>
</feature>
<name>X0WU47_9ZZZZ</name>
<dbReference type="GO" id="GO:0006493">
    <property type="term" value="P:protein O-linked glycosylation"/>
    <property type="evidence" value="ECO:0007669"/>
    <property type="project" value="InterPro"/>
</dbReference>
<dbReference type="PROSITE" id="PS50005">
    <property type="entry name" value="TPR"/>
    <property type="match status" value="2"/>
</dbReference>
<dbReference type="GO" id="GO:0097363">
    <property type="term" value="F:protein O-acetylglucosaminyltransferase activity"/>
    <property type="evidence" value="ECO:0007669"/>
    <property type="project" value="TreeGrafter"/>
</dbReference>
<dbReference type="InterPro" id="IPR037919">
    <property type="entry name" value="OGT"/>
</dbReference>
<dbReference type="SUPFAM" id="SSF48452">
    <property type="entry name" value="TPR-like"/>
    <property type="match status" value="1"/>
</dbReference>
<dbReference type="Pfam" id="PF13181">
    <property type="entry name" value="TPR_8"/>
    <property type="match status" value="1"/>
</dbReference>
<reference evidence="1" key="1">
    <citation type="journal article" date="2014" name="Front. Microbiol.">
        <title>High frequency of phylogenetically diverse reductive dehalogenase-homologous genes in deep subseafloor sedimentary metagenomes.</title>
        <authorList>
            <person name="Kawai M."/>
            <person name="Futagami T."/>
            <person name="Toyoda A."/>
            <person name="Takaki Y."/>
            <person name="Nishi S."/>
            <person name="Hori S."/>
            <person name="Arai W."/>
            <person name="Tsubouchi T."/>
            <person name="Morono Y."/>
            <person name="Uchiyama I."/>
            <person name="Ito T."/>
            <person name="Fujiyama A."/>
            <person name="Inagaki F."/>
            <person name="Takami H."/>
        </authorList>
    </citation>
    <scope>NUCLEOTIDE SEQUENCE</scope>
    <source>
        <strain evidence="1">Expedition CK06-06</strain>
    </source>
</reference>
<evidence type="ECO:0000313" key="1">
    <source>
        <dbReference type="EMBL" id="GAG16256.1"/>
    </source>
</evidence>
<organism evidence="1">
    <name type="scientific">marine sediment metagenome</name>
    <dbReference type="NCBI Taxonomy" id="412755"/>
    <lineage>
        <taxon>unclassified sequences</taxon>
        <taxon>metagenomes</taxon>
        <taxon>ecological metagenomes</taxon>
    </lineage>
</organism>
<gene>
    <name evidence="1" type="ORF">S01H1_52450</name>
</gene>
<comment type="caution">
    <text evidence="1">The sequence shown here is derived from an EMBL/GenBank/DDBJ whole genome shotgun (WGS) entry which is preliminary data.</text>
</comment>
<accession>X0WU47</accession>
<proteinExistence type="predicted"/>
<dbReference type="AlphaFoldDB" id="X0WU47"/>